<feature type="domain" description="FlgD Tudor-like" evidence="7">
    <location>
        <begin position="87"/>
        <end position="219"/>
    </location>
</feature>
<evidence type="ECO:0000256" key="4">
    <source>
        <dbReference type="ARBA" id="ARBA00024746"/>
    </source>
</evidence>
<dbReference type="Pfam" id="PF13860">
    <property type="entry name" value="FlgD_ig"/>
    <property type="match status" value="1"/>
</dbReference>
<evidence type="ECO:0000313" key="8">
    <source>
        <dbReference type="EMBL" id="SFN33969.1"/>
    </source>
</evidence>
<accession>A0A1I4Y8R7</accession>
<dbReference type="EMBL" id="FOVJ01000001">
    <property type="protein sequence ID" value="SFN33969.1"/>
    <property type="molecule type" value="Genomic_DNA"/>
</dbReference>
<evidence type="ECO:0000259" key="7">
    <source>
        <dbReference type="Pfam" id="PF13861"/>
    </source>
</evidence>
<protein>
    <recommendedName>
        <fullName evidence="2 5">Basal-body rod modification protein FlgD</fullName>
    </recommendedName>
</protein>
<comment type="similarity">
    <text evidence="1 5">Belongs to the FlgD family.</text>
</comment>
<sequence length="222" mass="22805">MSIIQDTQPAANPFATYGATNTAKSAADDIQDRFLKLLVTQMKNQDPLNPLDNAQVTTQLAQISTVNGIEKLNANIQAMASSFNAGQSLQAATLIGKDVLVPGSGLRLAGAGGVFGVELAQAADEVKVTIHDASGREIQVMDLGPKPAGPLALAWDGKTADGAQAADGAYSVSVSALRGDQKIDTQTLAFGSVQGVSQGNQGVQLNVGTLGMVGLADIKQIF</sequence>
<dbReference type="RefSeq" id="WP_074794318.1">
    <property type="nucleotide sequence ID" value="NZ_FOVJ01000001.1"/>
</dbReference>
<dbReference type="Pfam" id="PF13861">
    <property type="entry name" value="FLgD_tudor"/>
    <property type="match status" value="1"/>
</dbReference>
<gene>
    <name evidence="8" type="ORF">SAMN05216386_0555</name>
</gene>
<keyword evidence="8" id="KW-0969">Cilium</keyword>
<dbReference type="Gene3D" id="2.60.40.4070">
    <property type="match status" value="1"/>
</dbReference>
<keyword evidence="9" id="KW-1185">Reference proteome</keyword>
<name>A0A1I4Y8R7_9PROT</name>
<dbReference type="InterPro" id="IPR025963">
    <property type="entry name" value="FLgD_Tudor"/>
</dbReference>
<dbReference type="STRING" id="1266925.GCA_000619905_00247"/>
<reference evidence="9" key="1">
    <citation type="submission" date="2016-10" db="EMBL/GenBank/DDBJ databases">
        <authorList>
            <person name="Varghese N."/>
        </authorList>
    </citation>
    <scope>NUCLEOTIDE SEQUENCE [LARGE SCALE GENOMIC DNA]</scope>
    <source>
        <strain evidence="9">Nsp8</strain>
    </source>
</reference>
<evidence type="ECO:0000259" key="6">
    <source>
        <dbReference type="Pfam" id="PF13860"/>
    </source>
</evidence>
<comment type="function">
    <text evidence="4 5">Required for flagellar hook formation. May act as a scaffolding protein.</text>
</comment>
<dbReference type="AlphaFoldDB" id="A0A1I4Y8R7"/>
<keyword evidence="8" id="KW-0282">Flagellum</keyword>
<organism evidence="8 9">
    <name type="scientific">Nitrosospira briensis</name>
    <dbReference type="NCBI Taxonomy" id="35799"/>
    <lineage>
        <taxon>Bacteria</taxon>
        <taxon>Pseudomonadati</taxon>
        <taxon>Pseudomonadota</taxon>
        <taxon>Betaproteobacteria</taxon>
        <taxon>Nitrosomonadales</taxon>
        <taxon>Nitrosomonadaceae</taxon>
        <taxon>Nitrosospira</taxon>
    </lineage>
</organism>
<dbReference type="Gene3D" id="2.30.30.910">
    <property type="match status" value="1"/>
</dbReference>
<keyword evidence="3 5" id="KW-1005">Bacterial flagellum biogenesis</keyword>
<evidence type="ECO:0000256" key="3">
    <source>
        <dbReference type="ARBA" id="ARBA00022795"/>
    </source>
</evidence>
<dbReference type="InterPro" id="IPR025965">
    <property type="entry name" value="FlgD/Vpr_Ig-like"/>
</dbReference>
<keyword evidence="8" id="KW-0966">Cell projection</keyword>
<dbReference type="Pfam" id="PF03963">
    <property type="entry name" value="FlgD"/>
    <property type="match status" value="1"/>
</dbReference>
<dbReference type="GO" id="GO:0044781">
    <property type="term" value="P:bacterial-type flagellum organization"/>
    <property type="evidence" value="ECO:0007669"/>
    <property type="project" value="UniProtKB-UniRule"/>
</dbReference>
<proteinExistence type="inferred from homology"/>
<evidence type="ECO:0000256" key="5">
    <source>
        <dbReference type="RuleBase" id="RU362076"/>
    </source>
</evidence>
<dbReference type="Proteomes" id="UP000183107">
    <property type="component" value="Unassembled WGS sequence"/>
</dbReference>
<feature type="domain" description="FlgD/Vpr Ig-like" evidence="6">
    <location>
        <begin position="111"/>
        <end position="179"/>
    </location>
</feature>
<evidence type="ECO:0000256" key="1">
    <source>
        <dbReference type="ARBA" id="ARBA00010577"/>
    </source>
</evidence>
<evidence type="ECO:0000313" key="9">
    <source>
        <dbReference type="Proteomes" id="UP000183107"/>
    </source>
</evidence>
<evidence type="ECO:0000256" key="2">
    <source>
        <dbReference type="ARBA" id="ARBA00016013"/>
    </source>
</evidence>
<dbReference type="OrthoDB" id="9785233at2"/>
<dbReference type="InterPro" id="IPR005648">
    <property type="entry name" value="FlgD"/>
</dbReference>